<evidence type="ECO:0000256" key="3">
    <source>
        <dbReference type="ARBA" id="ARBA00006759"/>
    </source>
</evidence>
<dbReference type="AlphaFoldDB" id="A0A4R1ER68"/>
<dbReference type="Proteomes" id="UP000294887">
    <property type="component" value="Unassembled WGS sequence"/>
</dbReference>
<dbReference type="UniPathway" id="UPA00619">
    <property type="reaction ID" value="UER00676"/>
</dbReference>
<evidence type="ECO:0000256" key="7">
    <source>
        <dbReference type="HAMAP-Rule" id="MF_01374"/>
    </source>
</evidence>
<protein>
    <recommendedName>
        <fullName evidence="7">Hydroxyacylglutathione hydrolase</fullName>
        <ecNumber evidence="7">3.1.2.6</ecNumber>
    </recommendedName>
    <alternativeName>
        <fullName evidence="7">Glyoxalase II</fullName>
        <shortName evidence="7">Glx II</shortName>
    </alternativeName>
</protein>
<dbReference type="NCBIfam" id="TIGR03413">
    <property type="entry name" value="GSH_gloB"/>
    <property type="match status" value="1"/>
</dbReference>
<gene>
    <name evidence="7" type="primary">gloB</name>
    <name evidence="9" type="ORF">EV695_3688</name>
</gene>
<dbReference type="InterPro" id="IPR050110">
    <property type="entry name" value="Glyoxalase_II_hydrolase"/>
</dbReference>
<proteinExistence type="inferred from homology"/>
<comment type="subunit">
    <text evidence="7">Monomer.</text>
</comment>
<feature type="binding site" evidence="7">
    <location>
        <position position="117"/>
    </location>
    <ligand>
        <name>Zn(2+)</name>
        <dbReference type="ChEBI" id="CHEBI:29105"/>
        <label>1</label>
    </ligand>
</feature>
<dbReference type="SMART" id="SM00849">
    <property type="entry name" value="Lactamase_B"/>
    <property type="match status" value="1"/>
</dbReference>
<evidence type="ECO:0000256" key="6">
    <source>
        <dbReference type="ARBA" id="ARBA00022833"/>
    </source>
</evidence>
<dbReference type="InterPro" id="IPR035680">
    <property type="entry name" value="Clx_II_MBL"/>
</dbReference>
<name>A0A4R1ER68_9GAMM</name>
<dbReference type="InterPro" id="IPR036866">
    <property type="entry name" value="RibonucZ/Hydroxyglut_hydro"/>
</dbReference>
<accession>A0A4R1ER68</accession>
<dbReference type="SUPFAM" id="SSF56281">
    <property type="entry name" value="Metallo-hydrolase/oxidoreductase"/>
    <property type="match status" value="1"/>
</dbReference>
<comment type="pathway">
    <text evidence="2 7">Secondary metabolite metabolism; methylglyoxal degradation; (R)-lactate from methylglyoxal: step 2/2.</text>
</comment>
<sequence>MSSKNRIITVPAFSDNYIWLICDENQQYAAIVDPGDATPVIKALEKDKIQPVAILITHFHADHVGGIGKLLEKYPNLSVYGPASERIPHITHPLQGGETIHINQINTDFQVMNVHGHTAGHIAYYTHEDSADKTGEGRLFCGDTLFAAGCGRVFNGTKKDLHDSLEKISKLPENTLIYCAHEYTLDNIGFAKWVEPDNEKLISRESDAIALRENGETTVPSRLSLELETNPFLRTHLPKVVKRVSEFAGKPLENSTEVFTAMRTWKDTEYD</sequence>
<evidence type="ECO:0000259" key="8">
    <source>
        <dbReference type="SMART" id="SM00849"/>
    </source>
</evidence>
<comment type="catalytic activity">
    <reaction evidence="1 7">
        <text>an S-(2-hydroxyacyl)glutathione + H2O = a 2-hydroxy carboxylate + glutathione + H(+)</text>
        <dbReference type="Rhea" id="RHEA:21864"/>
        <dbReference type="ChEBI" id="CHEBI:15377"/>
        <dbReference type="ChEBI" id="CHEBI:15378"/>
        <dbReference type="ChEBI" id="CHEBI:57925"/>
        <dbReference type="ChEBI" id="CHEBI:58896"/>
        <dbReference type="ChEBI" id="CHEBI:71261"/>
        <dbReference type="EC" id="3.1.2.6"/>
    </reaction>
</comment>
<dbReference type="PANTHER" id="PTHR43705">
    <property type="entry name" value="HYDROXYACYLGLUTATHIONE HYDROLASE"/>
    <property type="match status" value="1"/>
</dbReference>
<dbReference type="CDD" id="cd07723">
    <property type="entry name" value="hydroxyacylglutathione_hydrolase_MBL-fold"/>
    <property type="match status" value="1"/>
</dbReference>
<feature type="binding site" evidence="7">
    <location>
        <position position="63"/>
    </location>
    <ligand>
        <name>Zn(2+)</name>
        <dbReference type="ChEBI" id="CHEBI:29105"/>
        <label>2</label>
    </ligand>
</feature>
<dbReference type="PANTHER" id="PTHR43705:SF1">
    <property type="entry name" value="HYDROXYACYLGLUTATHIONE HYDROLASE GLOB"/>
    <property type="match status" value="1"/>
</dbReference>
<dbReference type="Gene3D" id="3.60.15.10">
    <property type="entry name" value="Ribonuclease Z/Hydroxyacylglutathione hydrolase-like"/>
    <property type="match status" value="1"/>
</dbReference>
<evidence type="ECO:0000256" key="5">
    <source>
        <dbReference type="ARBA" id="ARBA00022801"/>
    </source>
</evidence>
<feature type="binding site" evidence="7">
    <location>
        <position position="143"/>
    </location>
    <ligand>
        <name>Zn(2+)</name>
        <dbReference type="ChEBI" id="CHEBI:29105"/>
        <label>2</label>
    </ligand>
</feature>
<dbReference type="GO" id="GO:0019243">
    <property type="term" value="P:methylglyoxal catabolic process to D-lactate via S-lactoyl-glutathione"/>
    <property type="evidence" value="ECO:0007669"/>
    <property type="project" value="UniProtKB-UniRule"/>
</dbReference>
<dbReference type="InterPro" id="IPR032282">
    <property type="entry name" value="HAGH_C"/>
</dbReference>
<dbReference type="EMBL" id="SMFQ01000005">
    <property type="protein sequence ID" value="TCJ82950.1"/>
    <property type="molecule type" value="Genomic_DNA"/>
</dbReference>
<feature type="binding site" evidence="7">
    <location>
        <position position="60"/>
    </location>
    <ligand>
        <name>Zn(2+)</name>
        <dbReference type="ChEBI" id="CHEBI:29105"/>
        <label>1</label>
    </ligand>
</feature>
<feature type="binding site" evidence="7">
    <location>
        <position position="181"/>
    </location>
    <ligand>
        <name>Zn(2+)</name>
        <dbReference type="ChEBI" id="CHEBI:29105"/>
        <label>2</label>
    </ligand>
</feature>
<dbReference type="GO" id="GO:0004416">
    <property type="term" value="F:hydroxyacylglutathione hydrolase activity"/>
    <property type="evidence" value="ECO:0007669"/>
    <property type="project" value="UniProtKB-UniRule"/>
</dbReference>
<comment type="function">
    <text evidence="7">Thiolesterase that catalyzes the hydrolysis of S-D-lactoyl-glutathione to form glutathione and D-lactic acid.</text>
</comment>
<keyword evidence="10" id="KW-1185">Reference proteome</keyword>
<dbReference type="InterPro" id="IPR001279">
    <property type="entry name" value="Metallo-B-lactamas"/>
</dbReference>
<organism evidence="9 10">
    <name type="scientific">Cocleimonas flava</name>
    <dbReference type="NCBI Taxonomy" id="634765"/>
    <lineage>
        <taxon>Bacteria</taxon>
        <taxon>Pseudomonadati</taxon>
        <taxon>Pseudomonadota</taxon>
        <taxon>Gammaproteobacteria</taxon>
        <taxon>Thiotrichales</taxon>
        <taxon>Thiotrichaceae</taxon>
        <taxon>Cocleimonas</taxon>
    </lineage>
</organism>
<feature type="binding site" evidence="7">
    <location>
        <position position="58"/>
    </location>
    <ligand>
        <name>Zn(2+)</name>
        <dbReference type="ChEBI" id="CHEBI:29105"/>
        <label>1</label>
    </ligand>
</feature>
<evidence type="ECO:0000256" key="4">
    <source>
        <dbReference type="ARBA" id="ARBA00022723"/>
    </source>
</evidence>
<evidence type="ECO:0000256" key="2">
    <source>
        <dbReference type="ARBA" id="ARBA00004963"/>
    </source>
</evidence>
<dbReference type="OrthoDB" id="9802248at2"/>
<dbReference type="InterPro" id="IPR017782">
    <property type="entry name" value="Hydroxyacylglutathione_Hdrlase"/>
</dbReference>
<keyword evidence="4 7" id="KW-0479">Metal-binding</keyword>
<dbReference type="EC" id="3.1.2.6" evidence="7"/>
<feature type="binding site" evidence="7">
    <location>
        <position position="62"/>
    </location>
    <ligand>
        <name>Zn(2+)</name>
        <dbReference type="ChEBI" id="CHEBI:29105"/>
        <label>2</label>
    </ligand>
</feature>
<feature type="domain" description="Metallo-beta-lactamase" evidence="8">
    <location>
        <begin position="15"/>
        <end position="181"/>
    </location>
</feature>
<dbReference type="Pfam" id="PF16123">
    <property type="entry name" value="HAGH_C"/>
    <property type="match status" value="1"/>
</dbReference>
<dbReference type="Pfam" id="PF00753">
    <property type="entry name" value="Lactamase_B"/>
    <property type="match status" value="1"/>
</dbReference>
<evidence type="ECO:0000256" key="1">
    <source>
        <dbReference type="ARBA" id="ARBA00001623"/>
    </source>
</evidence>
<comment type="caution">
    <text evidence="9">The sequence shown here is derived from an EMBL/GenBank/DDBJ whole genome shotgun (WGS) entry which is preliminary data.</text>
</comment>
<dbReference type="GO" id="GO:0046872">
    <property type="term" value="F:metal ion binding"/>
    <property type="evidence" value="ECO:0007669"/>
    <property type="project" value="UniProtKB-KW"/>
</dbReference>
<evidence type="ECO:0000313" key="9">
    <source>
        <dbReference type="EMBL" id="TCJ82950.1"/>
    </source>
</evidence>
<evidence type="ECO:0000313" key="10">
    <source>
        <dbReference type="Proteomes" id="UP000294887"/>
    </source>
</evidence>
<keyword evidence="5 7" id="KW-0378">Hydrolase</keyword>
<dbReference type="PIRSF" id="PIRSF005457">
    <property type="entry name" value="Glx"/>
    <property type="match status" value="1"/>
</dbReference>
<reference evidence="9 10" key="1">
    <citation type="submission" date="2019-03" db="EMBL/GenBank/DDBJ databases">
        <title>Genomic Encyclopedia of Type Strains, Phase IV (KMG-IV): sequencing the most valuable type-strain genomes for metagenomic binning, comparative biology and taxonomic classification.</title>
        <authorList>
            <person name="Goeker M."/>
        </authorList>
    </citation>
    <scope>NUCLEOTIDE SEQUENCE [LARGE SCALE GENOMIC DNA]</scope>
    <source>
        <strain evidence="9 10">DSM 24830</strain>
    </source>
</reference>
<keyword evidence="6 7" id="KW-0862">Zinc</keyword>
<comment type="cofactor">
    <cofactor evidence="7">
        <name>Zn(2+)</name>
        <dbReference type="ChEBI" id="CHEBI:29105"/>
    </cofactor>
    <text evidence="7">Binds 2 Zn(2+) ions per subunit.</text>
</comment>
<dbReference type="HAMAP" id="MF_01374">
    <property type="entry name" value="Glyoxalase_2"/>
    <property type="match status" value="1"/>
</dbReference>
<feature type="binding site" evidence="7">
    <location>
        <position position="143"/>
    </location>
    <ligand>
        <name>Zn(2+)</name>
        <dbReference type="ChEBI" id="CHEBI:29105"/>
        <label>1</label>
    </ligand>
</feature>
<dbReference type="RefSeq" id="WP_131907445.1">
    <property type="nucleotide sequence ID" value="NZ_BAAAFU010000007.1"/>
</dbReference>
<comment type="similarity">
    <text evidence="3 7">Belongs to the metallo-beta-lactamase superfamily. Glyoxalase II family.</text>
</comment>